<dbReference type="PANTHER" id="PTHR10571:SF0">
    <property type="entry name" value="UDP-N-ACETYLGLUCOSAMINE--DOLICHYL-PHOSPHATE N-ACETYLGLUCOSAMINEPHOSPHOTRANSFERASE"/>
    <property type="match status" value="1"/>
</dbReference>
<keyword evidence="2" id="KW-0808">Transferase</keyword>
<evidence type="ECO:0000256" key="2">
    <source>
        <dbReference type="ARBA" id="ARBA00022676"/>
    </source>
</evidence>
<gene>
    <name evidence="6" type="ORF">NLI96_g11026</name>
</gene>
<keyword evidence="3" id="KW-0479">Metal-binding</keyword>
<dbReference type="GO" id="GO:0006488">
    <property type="term" value="P:dolichol-linked oligosaccharide biosynthetic process"/>
    <property type="evidence" value="ECO:0007669"/>
    <property type="project" value="InterPro"/>
</dbReference>
<dbReference type="GO" id="GO:0046872">
    <property type="term" value="F:metal ion binding"/>
    <property type="evidence" value="ECO:0007669"/>
    <property type="project" value="UniProtKB-KW"/>
</dbReference>
<keyword evidence="5" id="KW-1133">Transmembrane helix</keyword>
<keyword evidence="7" id="KW-1185">Reference proteome</keyword>
<dbReference type="GO" id="GO:0016757">
    <property type="term" value="F:glycosyltransferase activity"/>
    <property type="evidence" value="ECO:0007669"/>
    <property type="project" value="UniProtKB-KW"/>
</dbReference>
<evidence type="ECO:0000256" key="1">
    <source>
        <dbReference type="ARBA" id="ARBA00004127"/>
    </source>
</evidence>
<dbReference type="GO" id="GO:0003975">
    <property type="term" value="F:UDP-N-acetylglucosamine-dolichyl-phosphate N-acetylglucosaminephosphotransferase activity"/>
    <property type="evidence" value="ECO:0007669"/>
    <property type="project" value="InterPro"/>
</dbReference>
<proteinExistence type="predicted"/>
<evidence type="ECO:0000256" key="4">
    <source>
        <dbReference type="ARBA" id="ARBA00022842"/>
    </source>
</evidence>
<dbReference type="InterPro" id="IPR033895">
    <property type="entry name" value="GPT"/>
</dbReference>
<keyword evidence="4" id="KW-0460">Magnesium</keyword>
<comment type="subcellular location">
    <subcellularLocation>
        <location evidence="1">Endomembrane system</location>
        <topology evidence="1">Multi-pass membrane protein</topology>
    </subcellularLocation>
</comment>
<keyword evidence="2" id="KW-0328">Glycosyltransferase</keyword>
<keyword evidence="5" id="KW-0472">Membrane</keyword>
<dbReference type="PANTHER" id="PTHR10571">
    <property type="entry name" value="UDP-N-ACETYLGLUCOSAMINE--DOLICHYL-PHOSPHATE N-ACETYLGLUCOSAMINEPHOSPHOTRANSFERASE"/>
    <property type="match status" value="1"/>
</dbReference>
<dbReference type="GO" id="GO:0016020">
    <property type="term" value="C:membrane"/>
    <property type="evidence" value="ECO:0007669"/>
    <property type="project" value="TreeGrafter"/>
</dbReference>
<accession>A0AAD5USI8</accession>
<dbReference type="GO" id="GO:0012505">
    <property type="term" value="C:endomembrane system"/>
    <property type="evidence" value="ECO:0007669"/>
    <property type="project" value="UniProtKB-SubCell"/>
</dbReference>
<organism evidence="6 7">
    <name type="scientific">Meripilus lineatus</name>
    <dbReference type="NCBI Taxonomy" id="2056292"/>
    <lineage>
        <taxon>Eukaryota</taxon>
        <taxon>Fungi</taxon>
        <taxon>Dikarya</taxon>
        <taxon>Basidiomycota</taxon>
        <taxon>Agaricomycotina</taxon>
        <taxon>Agaricomycetes</taxon>
        <taxon>Polyporales</taxon>
        <taxon>Meripilaceae</taxon>
        <taxon>Meripilus</taxon>
    </lineage>
</organism>
<dbReference type="AlphaFoldDB" id="A0AAD5USI8"/>
<feature type="transmembrane region" description="Helical" evidence="5">
    <location>
        <begin position="42"/>
        <end position="64"/>
    </location>
</feature>
<evidence type="ECO:0000313" key="7">
    <source>
        <dbReference type="Proteomes" id="UP001212997"/>
    </source>
</evidence>
<sequence length="92" mass="10461">MLATVHLVPALGPRFVQANLKGRDLLKTYDTPIPESLGLVCASIYILLLILFIPFAFSDVFINFHEQSLQRPREGLIVMEFPHQKVSKERVL</sequence>
<protein>
    <submittedName>
        <fullName evidence="6">Uncharacterized protein</fullName>
    </submittedName>
</protein>
<evidence type="ECO:0000313" key="6">
    <source>
        <dbReference type="EMBL" id="KAJ3476632.1"/>
    </source>
</evidence>
<name>A0AAD5USI8_9APHY</name>
<keyword evidence="5" id="KW-0812">Transmembrane</keyword>
<dbReference type="EMBL" id="JANAWD010000685">
    <property type="protein sequence ID" value="KAJ3476632.1"/>
    <property type="molecule type" value="Genomic_DNA"/>
</dbReference>
<evidence type="ECO:0000256" key="3">
    <source>
        <dbReference type="ARBA" id="ARBA00022723"/>
    </source>
</evidence>
<comment type="caution">
    <text evidence="6">The sequence shown here is derived from an EMBL/GenBank/DDBJ whole genome shotgun (WGS) entry which is preliminary data.</text>
</comment>
<reference evidence="6" key="1">
    <citation type="submission" date="2022-07" db="EMBL/GenBank/DDBJ databases">
        <title>Genome Sequence of Physisporinus lineatus.</title>
        <authorList>
            <person name="Buettner E."/>
        </authorList>
    </citation>
    <scope>NUCLEOTIDE SEQUENCE</scope>
    <source>
        <strain evidence="6">VT162</strain>
    </source>
</reference>
<dbReference type="Proteomes" id="UP001212997">
    <property type="component" value="Unassembled WGS sequence"/>
</dbReference>
<evidence type="ECO:0000256" key="5">
    <source>
        <dbReference type="SAM" id="Phobius"/>
    </source>
</evidence>